<evidence type="ECO:0000256" key="10">
    <source>
        <dbReference type="ARBA" id="ARBA00022840"/>
    </source>
</evidence>
<keyword evidence="8 13" id="KW-0547">Nucleotide-binding</keyword>
<keyword evidence="15" id="KW-1185">Reference proteome</keyword>
<sequence>MNFSKLIRQRNIFLVPFSWLYKASAFVFHKLYDWKVIGSYAPRVATICVGNLSVGGTGKSPMVEYLLRLLQDKTAVAVISRGYRRKTKGFVVANELTTAADIGDEPMQFHQKFPGVTIAVGEERAKAIEALVEQKPQTGVIILDDAFQHRAVTPGFNILLTEYNNLFTKDGYLPAGSLRDLKSNYQRANIIVVTKCDPALENTGKEQIIKEIRPFPHQQVFFTAIAYGTPYQVFSGKTIDWPGIDAAVLVTGIANPQPLLDYLQLKQLELYHMVYADHHHFSGEDIEKILTAYNALKQTNKIILTTEKDAVRLVAFKELQDLPVVALPVQHQFLFNEGNIFDQKVIGFLEPKLKDVI</sequence>
<dbReference type="PANTHER" id="PTHR42724">
    <property type="entry name" value="TETRAACYLDISACCHARIDE 4'-KINASE"/>
    <property type="match status" value="1"/>
</dbReference>
<evidence type="ECO:0000256" key="6">
    <source>
        <dbReference type="ARBA" id="ARBA00022556"/>
    </source>
</evidence>
<keyword evidence="6 13" id="KW-0441">Lipid A biosynthesis</keyword>
<evidence type="ECO:0000256" key="8">
    <source>
        <dbReference type="ARBA" id="ARBA00022741"/>
    </source>
</evidence>
<keyword evidence="7 13" id="KW-0808">Transferase</keyword>
<keyword evidence="9 13" id="KW-0418">Kinase</keyword>
<reference evidence="14 15" key="1">
    <citation type="submission" date="2023-12" db="EMBL/GenBank/DDBJ databases">
        <title>Genome sequencing and assembly of bacterial species from a model synthetic community.</title>
        <authorList>
            <person name="Hogle S.L."/>
        </authorList>
    </citation>
    <scope>NUCLEOTIDE SEQUENCE [LARGE SCALE GENOMIC DNA]</scope>
    <source>
        <strain evidence="14 15">HAMBI_3031</strain>
    </source>
</reference>
<evidence type="ECO:0000256" key="9">
    <source>
        <dbReference type="ARBA" id="ARBA00022777"/>
    </source>
</evidence>
<evidence type="ECO:0000256" key="2">
    <source>
        <dbReference type="ARBA" id="ARBA00004870"/>
    </source>
</evidence>
<dbReference type="EMBL" id="CP139960">
    <property type="protein sequence ID" value="WQD39423.1"/>
    <property type="molecule type" value="Genomic_DNA"/>
</dbReference>
<dbReference type="HAMAP" id="MF_00409">
    <property type="entry name" value="LpxK"/>
    <property type="match status" value="1"/>
</dbReference>
<evidence type="ECO:0000256" key="1">
    <source>
        <dbReference type="ARBA" id="ARBA00002274"/>
    </source>
</evidence>
<proteinExistence type="inferred from homology"/>
<protein>
    <recommendedName>
        <fullName evidence="4 13">Tetraacyldisaccharide 4'-kinase</fullName>
        <ecNumber evidence="3 13">2.7.1.130</ecNumber>
    </recommendedName>
    <alternativeName>
        <fullName evidence="12 13">Lipid A 4'-kinase</fullName>
    </alternativeName>
</protein>
<evidence type="ECO:0000256" key="4">
    <source>
        <dbReference type="ARBA" id="ARBA00016436"/>
    </source>
</evidence>
<dbReference type="InterPro" id="IPR003758">
    <property type="entry name" value="LpxK"/>
</dbReference>
<evidence type="ECO:0000313" key="15">
    <source>
        <dbReference type="Proteomes" id="UP001325680"/>
    </source>
</evidence>
<evidence type="ECO:0000256" key="7">
    <source>
        <dbReference type="ARBA" id="ARBA00022679"/>
    </source>
</evidence>
<dbReference type="NCBIfam" id="TIGR00682">
    <property type="entry name" value="lpxK"/>
    <property type="match status" value="1"/>
</dbReference>
<dbReference type="SUPFAM" id="SSF52540">
    <property type="entry name" value="P-loop containing nucleoside triphosphate hydrolases"/>
    <property type="match status" value="1"/>
</dbReference>
<evidence type="ECO:0000256" key="5">
    <source>
        <dbReference type="ARBA" id="ARBA00022516"/>
    </source>
</evidence>
<keyword evidence="5 13" id="KW-0444">Lipid biosynthesis</keyword>
<accession>A0ABZ0W811</accession>
<comment type="catalytic activity">
    <reaction evidence="13">
        <text>a lipid A disaccharide + ATP = a lipid IVA + ADP + H(+)</text>
        <dbReference type="Rhea" id="RHEA:67840"/>
        <dbReference type="ChEBI" id="CHEBI:15378"/>
        <dbReference type="ChEBI" id="CHEBI:30616"/>
        <dbReference type="ChEBI" id="CHEBI:176343"/>
        <dbReference type="ChEBI" id="CHEBI:176425"/>
        <dbReference type="ChEBI" id="CHEBI:456216"/>
        <dbReference type="EC" id="2.7.1.130"/>
    </reaction>
</comment>
<dbReference type="InterPro" id="IPR027417">
    <property type="entry name" value="P-loop_NTPase"/>
</dbReference>
<evidence type="ECO:0000313" key="14">
    <source>
        <dbReference type="EMBL" id="WQD39423.1"/>
    </source>
</evidence>
<dbReference type="PANTHER" id="PTHR42724:SF1">
    <property type="entry name" value="TETRAACYLDISACCHARIDE 4'-KINASE, MITOCHONDRIAL-RELATED"/>
    <property type="match status" value="1"/>
</dbReference>
<keyword evidence="10 13" id="KW-0067">ATP-binding</keyword>
<dbReference type="RefSeq" id="WP_114788871.1">
    <property type="nucleotide sequence ID" value="NZ_CP139960.1"/>
</dbReference>
<dbReference type="GO" id="GO:0009029">
    <property type="term" value="F:lipid-A 4'-kinase activity"/>
    <property type="evidence" value="ECO:0007669"/>
    <property type="project" value="UniProtKB-EC"/>
</dbReference>
<evidence type="ECO:0000256" key="3">
    <source>
        <dbReference type="ARBA" id="ARBA00012071"/>
    </source>
</evidence>
<keyword evidence="11 13" id="KW-0443">Lipid metabolism</keyword>
<comment type="similarity">
    <text evidence="13">Belongs to the LpxK family.</text>
</comment>
<evidence type="ECO:0000256" key="11">
    <source>
        <dbReference type="ARBA" id="ARBA00023098"/>
    </source>
</evidence>
<comment type="caution">
    <text evidence="13">Lacks conserved residue(s) required for the propagation of feature annotation.</text>
</comment>
<comment type="pathway">
    <text evidence="2 13">Glycolipid biosynthesis; lipid IV(A) biosynthesis; lipid IV(A) from (3R)-3-hydroxytetradecanoyl-[acyl-carrier-protein] and UDP-N-acetyl-alpha-D-glucosamine: step 6/6.</text>
</comment>
<comment type="function">
    <text evidence="1 13">Transfers the gamma-phosphate of ATP to the 4'-position of a tetraacyldisaccharide 1-phosphate intermediate (termed DS-1-P) to form tetraacyldisaccharide 1,4'-bis-phosphate (lipid IVA).</text>
</comment>
<name>A0ABZ0W811_9BACT</name>
<dbReference type="Proteomes" id="UP001325680">
    <property type="component" value="Chromosome"/>
</dbReference>
<organism evidence="14 15">
    <name type="scientific">Niabella yanshanensis</name>
    <dbReference type="NCBI Taxonomy" id="577386"/>
    <lineage>
        <taxon>Bacteria</taxon>
        <taxon>Pseudomonadati</taxon>
        <taxon>Bacteroidota</taxon>
        <taxon>Chitinophagia</taxon>
        <taxon>Chitinophagales</taxon>
        <taxon>Chitinophagaceae</taxon>
        <taxon>Niabella</taxon>
    </lineage>
</organism>
<evidence type="ECO:0000256" key="12">
    <source>
        <dbReference type="ARBA" id="ARBA00029757"/>
    </source>
</evidence>
<evidence type="ECO:0000256" key="13">
    <source>
        <dbReference type="HAMAP-Rule" id="MF_00409"/>
    </source>
</evidence>
<gene>
    <name evidence="13 14" type="primary">lpxK</name>
    <name evidence="14" type="ORF">U0035_04595</name>
</gene>
<dbReference type="EC" id="2.7.1.130" evidence="3 13"/>
<dbReference type="Pfam" id="PF02606">
    <property type="entry name" value="LpxK"/>
    <property type="match status" value="1"/>
</dbReference>